<dbReference type="GO" id="GO:0005634">
    <property type="term" value="C:nucleus"/>
    <property type="evidence" value="ECO:0007669"/>
    <property type="project" value="TreeGrafter"/>
</dbReference>
<dbReference type="Proteomes" id="UP000237347">
    <property type="component" value="Unassembled WGS sequence"/>
</dbReference>
<proteinExistence type="predicted"/>
<dbReference type="PROSITE" id="PS50142">
    <property type="entry name" value="RNASE_3_2"/>
    <property type="match status" value="1"/>
</dbReference>
<feature type="non-terminal residue" evidence="3">
    <location>
        <position position="1"/>
    </location>
</feature>
<dbReference type="GO" id="GO:0003723">
    <property type="term" value="F:RNA binding"/>
    <property type="evidence" value="ECO:0007669"/>
    <property type="project" value="TreeGrafter"/>
</dbReference>
<dbReference type="Gene3D" id="1.10.1520.10">
    <property type="entry name" value="Ribonuclease III domain"/>
    <property type="match status" value="1"/>
</dbReference>
<dbReference type="CDD" id="cd00593">
    <property type="entry name" value="RIBOc"/>
    <property type="match status" value="1"/>
</dbReference>
<dbReference type="SUPFAM" id="SSF69065">
    <property type="entry name" value="RNase III domain-like"/>
    <property type="match status" value="1"/>
</dbReference>
<keyword evidence="1" id="KW-0378">Hydrolase</keyword>
<dbReference type="InterPro" id="IPR000999">
    <property type="entry name" value="RNase_III_dom"/>
</dbReference>
<protein>
    <submittedName>
        <fullName evidence="3">Ribonuclease 3-like protein 2</fullName>
    </submittedName>
</protein>
<evidence type="ECO:0000313" key="4">
    <source>
        <dbReference type="Proteomes" id="UP000237347"/>
    </source>
</evidence>
<dbReference type="GO" id="GO:0004525">
    <property type="term" value="F:ribonuclease III activity"/>
    <property type="evidence" value="ECO:0007669"/>
    <property type="project" value="InterPro"/>
</dbReference>
<evidence type="ECO:0000313" key="3">
    <source>
        <dbReference type="EMBL" id="KAK7860672.1"/>
    </source>
</evidence>
<evidence type="ECO:0000259" key="2">
    <source>
        <dbReference type="PROSITE" id="PS50142"/>
    </source>
</evidence>
<dbReference type="InterPro" id="IPR036389">
    <property type="entry name" value="RNase_III_sf"/>
</dbReference>
<sequence length="106" mass="12306">ELPSYERLEYVGDAVLNLLFTKEHYSLYPNLSPGPLTRLRAANVDTDKLARVAIRHGLHRYLRHKKPLLGEQPFQQRLVKFKSVTCNASSSPYIINSSKLFKNYRF</sequence>
<dbReference type="SMART" id="SM00535">
    <property type="entry name" value="RIBOc"/>
    <property type="match status" value="1"/>
</dbReference>
<dbReference type="EMBL" id="PKMF04000005">
    <property type="protein sequence ID" value="KAK7860672.1"/>
    <property type="molecule type" value="Genomic_DNA"/>
</dbReference>
<evidence type="ECO:0000256" key="1">
    <source>
        <dbReference type="ARBA" id="ARBA00022801"/>
    </source>
</evidence>
<dbReference type="PANTHER" id="PTHR14950:SF54">
    <property type="entry name" value="RNASE II-LIKE 1"/>
    <property type="match status" value="1"/>
</dbReference>
<dbReference type="GO" id="GO:0030422">
    <property type="term" value="P:siRNA processing"/>
    <property type="evidence" value="ECO:0007669"/>
    <property type="project" value="TreeGrafter"/>
</dbReference>
<dbReference type="GO" id="GO:0005737">
    <property type="term" value="C:cytoplasm"/>
    <property type="evidence" value="ECO:0007669"/>
    <property type="project" value="TreeGrafter"/>
</dbReference>
<reference evidence="3 4" key="1">
    <citation type="journal article" date="2018" name="Sci. Data">
        <title>The draft genome sequence of cork oak.</title>
        <authorList>
            <person name="Ramos A.M."/>
            <person name="Usie A."/>
            <person name="Barbosa P."/>
            <person name="Barros P.M."/>
            <person name="Capote T."/>
            <person name="Chaves I."/>
            <person name="Simoes F."/>
            <person name="Abreu I."/>
            <person name="Carrasquinho I."/>
            <person name="Faro C."/>
            <person name="Guimaraes J.B."/>
            <person name="Mendonca D."/>
            <person name="Nobrega F."/>
            <person name="Rodrigues L."/>
            <person name="Saibo N.J.M."/>
            <person name="Varela M.C."/>
            <person name="Egas C."/>
            <person name="Matos J."/>
            <person name="Miguel C.M."/>
            <person name="Oliveira M.M."/>
            <person name="Ricardo C.P."/>
            <person name="Goncalves S."/>
        </authorList>
    </citation>
    <scope>NUCLEOTIDE SEQUENCE [LARGE SCALE GENOMIC DNA]</scope>
    <source>
        <strain evidence="4">cv. HL8</strain>
    </source>
</reference>
<dbReference type="PROSITE" id="PS00517">
    <property type="entry name" value="RNASE_3_1"/>
    <property type="match status" value="1"/>
</dbReference>
<dbReference type="Pfam" id="PF00636">
    <property type="entry name" value="Ribonuclease_3"/>
    <property type="match status" value="1"/>
</dbReference>
<name>A0AAW0M9J9_QUESU</name>
<dbReference type="AlphaFoldDB" id="A0AAW0M9J9"/>
<gene>
    <name evidence="3" type="primary">RTL2_0</name>
    <name evidence="3" type="ORF">CFP56_033331</name>
</gene>
<keyword evidence="4" id="KW-1185">Reference proteome</keyword>
<dbReference type="PANTHER" id="PTHR14950">
    <property type="entry name" value="DICER-RELATED"/>
    <property type="match status" value="1"/>
</dbReference>
<accession>A0AAW0M9J9</accession>
<organism evidence="3 4">
    <name type="scientific">Quercus suber</name>
    <name type="common">Cork oak</name>
    <dbReference type="NCBI Taxonomy" id="58331"/>
    <lineage>
        <taxon>Eukaryota</taxon>
        <taxon>Viridiplantae</taxon>
        <taxon>Streptophyta</taxon>
        <taxon>Embryophyta</taxon>
        <taxon>Tracheophyta</taxon>
        <taxon>Spermatophyta</taxon>
        <taxon>Magnoliopsida</taxon>
        <taxon>eudicotyledons</taxon>
        <taxon>Gunneridae</taxon>
        <taxon>Pentapetalae</taxon>
        <taxon>rosids</taxon>
        <taxon>fabids</taxon>
        <taxon>Fagales</taxon>
        <taxon>Fagaceae</taxon>
        <taxon>Quercus</taxon>
    </lineage>
</organism>
<comment type="caution">
    <text evidence="3">The sequence shown here is derived from an EMBL/GenBank/DDBJ whole genome shotgun (WGS) entry which is preliminary data.</text>
</comment>
<feature type="domain" description="RNase III" evidence="2">
    <location>
        <begin position="1"/>
        <end position="63"/>
    </location>
</feature>